<sequence length="388" mass="44702">MRNYKRKTDKGQTSPDVMLRAVKEVKLNKRSIRSVAKKYQVSHRTLARYCLKFTSDQLNNEEVNLKLGYRKRQVFSEELEEQLLYYLELASGIFNGVTGKDVRRLAYEFANHIGLNYPESWNISGTAGPDWWGAFTKRHPTLKTTLETDSLNKEKSAYYFNKLKEIIRNHKLEPNRIWNMDETGIPTLQIYNGCIDQEVGKSNAQEYGRLITMALAVSASGDFTPPYFLAPDESIKELLISSGPENCRVETNALGWMEADHFYNFLNQLSDHTQSSPDDKILLLIENHEYYLSFKTLDFIKTKGIIVVTFPMNVDYLQPLDRIVFGPVRKQFDAICYSIAETRENRQIEESDLPIIVKQALEATLLAKNIITGFKDCGIHPFKIHFAE</sequence>
<dbReference type="PANTHER" id="PTHR19303">
    <property type="entry name" value="TRANSPOSON"/>
    <property type="match status" value="1"/>
</dbReference>
<dbReference type="Proteomes" id="UP001154078">
    <property type="component" value="Chromosome 2"/>
</dbReference>
<evidence type="ECO:0000313" key="4">
    <source>
        <dbReference type="Proteomes" id="UP001154078"/>
    </source>
</evidence>
<dbReference type="EMBL" id="OV121133">
    <property type="protein sequence ID" value="CAH0550237.1"/>
    <property type="molecule type" value="Genomic_DNA"/>
</dbReference>
<accession>A0A9P0ATQ9</accession>
<dbReference type="Pfam" id="PF03184">
    <property type="entry name" value="DDE_1"/>
    <property type="match status" value="1"/>
</dbReference>
<proteinExistence type="predicted"/>
<name>A0A9P0ATQ9_BRAAE</name>
<dbReference type="OrthoDB" id="6763924at2759"/>
<dbReference type="PROSITE" id="PS51253">
    <property type="entry name" value="HTH_CENPB"/>
    <property type="match status" value="1"/>
</dbReference>
<protein>
    <recommendedName>
        <fullName evidence="2">HTH CENPB-type domain-containing protein</fullName>
    </recommendedName>
</protein>
<dbReference type="InterPro" id="IPR004875">
    <property type="entry name" value="DDE_SF_endonuclease_dom"/>
</dbReference>
<keyword evidence="4" id="KW-1185">Reference proteome</keyword>
<evidence type="ECO:0000259" key="2">
    <source>
        <dbReference type="PROSITE" id="PS51253"/>
    </source>
</evidence>
<gene>
    <name evidence="3" type="ORF">MELIAE_LOCUS3102</name>
</gene>
<dbReference type="InterPro" id="IPR050863">
    <property type="entry name" value="CenT-Element_Derived"/>
</dbReference>
<dbReference type="GO" id="GO:0003677">
    <property type="term" value="F:DNA binding"/>
    <property type="evidence" value="ECO:0007669"/>
    <property type="project" value="UniProtKB-KW"/>
</dbReference>
<reference evidence="3" key="1">
    <citation type="submission" date="2021-12" db="EMBL/GenBank/DDBJ databases">
        <authorList>
            <person name="King R."/>
        </authorList>
    </citation>
    <scope>NUCLEOTIDE SEQUENCE</scope>
</reference>
<dbReference type="AlphaFoldDB" id="A0A9P0ATQ9"/>
<dbReference type="PANTHER" id="PTHR19303:SF71">
    <property type="entry name" value="ZINC FINGER PHD-TYPE DOMAIN-CONTAINING PROTEIN"/>
    <property type="match status" value="1"/>
</dbReference>
<dbReference type="GO" id="GO:0005634">
    <property type="term" value="C:nucleus"/>
    <property type="evidence" value="ECO:0007669"/>
    <property type="project" value="TreeGrafter"/>
</dbReference>
<feature type="domain" description="HTH CENPB-type" evidence="2">
    <location>
        <begin position="67"/>
        <end position="145"/>
    </location>
</feature>
<organism evidence="3 4">
    <name type="scientific">Brassicogethes aeneus</name>
    <name type="common">Rape pollen beetle</name>
    <name type="synonym">Meligethes aeneus</name>
    <dbReference type="NCBI Taxonomy" id="1431903"/>
    <lineage>
        <taxon>Eukaryota</taxon>
        <taxon>Metazoa</taxon>
        <taxon>Ecdysozoa</taxon>
        <taxon>Arthropoda</taxon>
        <taxon>Hexapoda</taxon>
        <taxon>Insecta</taxon>
        <taxon>Pterygota</taxon>
        <taxon>Neoptera</taxon>
        <taxon>Endopterygota</taxon>
        <taxon>Coleoptera</taxon>
        <taxon>Polyphaga</taxon>
        <taxon>Cucujiformia</taxon>
        <taxon>Nitidulidae</taxon>
        <taxon>Meligethinae</taxon>
        <taxon>Brassicogethes</taxon>
    </lineage>
</organism>
<keyword evidence="1" id="KW-0238">DNA-binding</keyword>
<evidence type="ECO:0000313" key="3">
    <source>
        <dbReference type="EMBL" id="CAH0550237.1"/>
    </source>
</evidence>
<dbReference type="InterPro" id="IPR006600">
    <property type="entry name" value="HTH_CenpB_DNA-bd_dom"/>
</dbReference>
<evidence type="ECO:0000256" key="1">
    <source>
        <dbReference type="ARBA" id="ARBA00023125"/>
    </source>
</evidence>